<dbReference type="RefSeq" id="XP_058341705.1">
    <property type="nucleotide sequence ID" value="XM_058487405.1"/>
</dbReference>
<dbReference type="AlphaFoldDB" id="A0AAD7V290"/>
<evidence type="ECO:0000256" key="4">
    <source>
        <dbReference type="ARBA" id="ARBA00022786"/>
    </source>
</evidence>
<dbReference type="CDD" id="cd23804">
    <property type="entry name" value="UBCc_UBE2S"/>
    <property type="match status" value="1"/>
</dbReference>
<reference evidence="10 11" key="1">
    <citation type="submission" date="2023-03" db="EMBL/GenBank/DDBJ databases">
        <title>Genome sequence of Lichtheimia ornata CBS 291.66.</title>
        <authorList>
            <person name="Mohabir J.T."/>
            <person name="Shea T.P."/>
            <person name="Kurbessoian T."/>
            <person name="Berby B."/>
            <person name="Fontaine J."/>
            <person name="Livny J."/>
            <person name="Gnirke A."/>
            <person name="Stajich J.E."/>
            <person name="Cuomo C.A."/>
        </authorList>
    </citation>
    <scope>NUCLEOTIDE SEQUENCE [LARGE SCALE GENOMIC DNA]</scope>
    <source>
        <strain evidence="10">CBS 291.66</strain>
    </source>
</reference>
<evidence type="ECO:0000313" key="10">
    <source>
        <dbReference type="EMBL" id="KAJ8656792.1"/>
    </source>
</evidence>
<dbReference type="PROSITE" id="PS50127">
    <property type="entry name" value="UBC_2"/>
    <property type="match status" value="1"/>
</dbReference>
<name>A0AAD7V290_9FUNG</name>
<dbReference type="PROSITE" id="PS00183">
    <property type="entry name" value="UBC_1"/>
    <property type="match status" value="1"/>
</dbReference>
<dbReference type="GeneID" id="83214797"/>
<keyword evidence="3 7" id="KW-0547">Nucleotide-binding</keyword>
<dbReference type="InterPro" id="IPR000608">
    <property type="entry name" value="UBC"/>
</dbReference>
<keyword evidence="5 7" id="KW-0067">ATP-binding</keyword>
<dbReference type="GO" id="GO:0005524">
    <property type="term" value="F:ATP binding"/>
    <property type="evidence" value="ECO:0007669"/>
    <property type="project" value="UniProtKB-UniRule"/>
</dbReference>
<gene>
    <name evidence="10" type="ORF">O0I10_007388</name>
</gene>
<dbReference type="Gene3D" id="3.10.110.10">
    <property type="entry name" value="Ubiquitin Conjugating Enzyme"/>
    <property type="match status" value="1"/>
</dbReference>
<evidence type="ECO:0000256" key="1">
    <source>
        <dbReference type="ARBA" id="ARBA00012486"/>
    </source>
</evidence>
<evidence type="ECO:0000256" key="6">
    <source>
        <dbReference type="PROSITE-ProRule" id="PRU10133"/>
    </source>
</evidence>
<dbReference type="InterPro" id="IPR016135">
    <property type="entry name" value="UBQ-conjugating_enzyme/RWD"/>
</dbReference>
<keyword evidence="4 7" id="KW-0833">Ubl conjugation pathway</keyword>
<dbReference type="GO" id="GO:0061631">
    <property type="term" value="F:ubiquitin conjugating enzyme activity"/>
    <property type="evidence" value="ECO:0007669"/>
    <property type="project" value="UniProtKB-EC"/>
</dbReference>
<dbReference type="FunFam" id="3.10.110.10:FF:000031">
    <property type="entry name" value="Ubiquitin-conjugating enzyme E2 22"/>
    <property type="match status" value="1"/>
</dbReference>
<feature type="region of interest" description="Disordered" evidence="8">
    <location>
        <begin position="163"/>
        <end position="214"/>
    </location>
</feature>
<evidence type="ECO:0000259" key="9">
    <source>
        <dbReference type="PROSITE" id="PS50127"/>
    </source>
</evidence>
<evidence type="ECO:0000256" key="8">
    <source>
        <dbReference type="SAM" id="MobiDB-lite"/>
    </source>
</evidence>
<feature type="compositionally biased region" description="Polar residues" evidence="8">
    <location>
        <begin position="263"/>
        <end position="272"/>
    </location>
</feature>
<feature type="compositionally biased region" description="Basic and acidic residues" evidence="8">
    <location>
        <begin position="167"/>
        <end position="177"/>
    </location>
</feature>
<dbReference type="EMBL" id="JARTCD010000036">
    <property type="protein sequence ID" value="KAJ8656792.1"/>
    <property type="molecule type" value="Genomic_DNA"/>
</dbReference>
<feature type="compositionally biased region" description="Low complexity" evidence="8">
    <location>
        <begin position="178"/>
        <end position="194"/>
    </location>
</feature>
<evidence type="ECO:0000256" key="3">
    <source>
        <dbReference type="ARBA" id="ARBA00022741"/>
    </source>
</evidence>
<dbReference type="SMART" id="SM00212">
    <property type="entry name" value="UBCc"/>
    <property type="match status" value="1"/>
</dbReference>
<proteinExistence type="inferred from homology"/>
<feature type="compositionally biased region" description="Low complexity" evidence="8">
    <location>
        <begin position="201"/>
        <end position="214"/>
    </location>
</feature>
<sequence>MGTLAPQALKSIAKELQSLERSPPEDVQVIQGEQDLTEIQAWIRGPDGTPYENGYFKVRLLLADGYPEVPPKGYFVTKIFHPNVAPNGEICVNTLKKDWKSTLGIAHVLLTVKCLLIVPNPESALNEEAGKLLLEQYDDYAKRARLYTTIHAKSGRQEFNALAAERTPVDKQNENTSKDTTTSINTTSTTTAPATKKEDSTSASTTTTSTHTTTATTTITTTKSSAGAGNVLTSAASNIATQTAGVKRTAAELQGGKDNTILNNKQARTETAQTKRKPMAVADRKKQLRRL</sequence>
<dbReference type="Pfam" id="PF00179">
    <property type="entry name" value="UQ_con"/>
    <property type="match status" value="1"/>
</dbReference>
<evidence type="ECO:0000256" key="7">
    <source>
        <dbReference type="RuleBase" id="RU362109"/>
    </source>
</evidence>
<dbReference type="SUPFAM" id="SSF54495">
    <property type="entry name" value="UBC-like"/>
    <property type="match status" value="1"/>
</dbReference>
<evidence type="ECO:0000313" key="11">
    <source>
        <dbReference type="Proteomes" id="UP001234581"/>
    </source>
</evidence>
<protein>
    <recommendedName>
        <fullName evidence="1">E2 ubiquitin-conjugating enzyme</fullName>
        <ecNumber evidence="1">2.3.2.23</ecNumber>
    </recommendedName>
</protein>
<comment type="similarity">
    <text evidence="7">Belongs to the ubiquitin-conjugating enzyme family.</text>
</comment>
<comment type="caution">
    <text evidence="10">The sequence shown here is derived from an EMBL/GenBank/DDBJ whole genome shotgun (WGS) entry which is preliminary data.</text>
</comment>
<dbReference type="EC" id="2.3.2.23" evidence="1"/>
<evidence type="ECO:0000256" key="5">
    <source>
        <dbReference type="ARBA" id="ARBA00022840"/>
    </source>
</evidence>
<feature type="active site" description="Glycyl thioester intermediate" evidence="6">
    <location>
        <position position="91"/>
    </location>
</feature>
<feature type="domain" description="UBC core" evidence="9">
    <location>
        <begin position="7"/>
        <end position="153"/>
    </location>
</feature>
<dbReference type="InterPro" id="IPR050113">
    <property type="entry name" value="Ub_conjugating_enzyme"/>
</dbReference>
<evidence type="ECO:0000256" key="2">
    <source>
        <dbReference type="ARBA" id="ARBA00022679"/>
    </source>
</evidence>
<keyword evidence="2" id="KW-0808">Transferase</keyword>
<dbReference type="InterPro" id="IPR023313">
    <property type="entry name" value="UBQ-conjugating_AS"/>
</dbReference>
<dbReference type="Proteomes" id="UP001234581">
    <property type="component" value="Unassembled WGS sequence"/>
</dbReference>
<dbReference type="PANTHER" id="PTHR24067">
    <property type="entry name" value="UBIQUITIN-CONJUGATING ENZYME E2"/>
    <property type="match status" value="1"/>
</dbReference>
<feature type="region of interest" description="Disordered" evidence="8">
    <location>
        <begin position="263"/>
        <end position="291"/>
    </location>
</feature>
<organism evidence="10 11">
    <name type="scientific">Lichtheimia ornata</name>
    <dbReference type="NCBI Taxonomy" id="688661"/>
    <lineage>
        <taxon>Eukaryota</taxon>
        <taxon>Fungi</taxon>
        <taxon>Fungi incertae sedis</taxon>
        <taxon>Mucoromycota</taxon>
        <taxon>Mucoromycotina</taxon>
        <taxon>Mucoromycetes</taxon>
        <taxon>Mucorales</taxon>
        <taxon>Lichtheimiaceae</taxon>
        <taxon>Lichtheimia</taxon>
    </lineage>
</organism>
<accession>A0AAD7V290</accession>
<keyword evidence="11" id="KW-1185">Reference proteome</keyword>